<proteinExistence type="predicted"/>
<reference evidence="2" key="1">
    <citation type="journal article" date="2011" name="PLoS Genet.">
        <title>Genomic analysis of the necrotrophic fungal pathogens Sclerotinia sclerotiorum and Botrytis cinerea.</title>
        <authorList>
            <person name="Amselem J."/>
            <person name="Cuomo C.A."/>
            <person name="van Kan J.A."/>
            <person name="Viaud M."/>
            <person name="Benito E.P."/>
            <person name="Couloux A."/>
            <person name="Coutinho P.M."/>
            <person name="de Vries R.P."/>
            <person name="Dyer P.S."/>
            <person name="Fillinger S."/>
            <person name="Fournier E."/>
            <person name="Gout L."/>
            <person name="Hahn M."/>
            <person name="Kohn L."/>
            <person name="Lapalu N."/>
            <person name="Plummer K.M."/>
            <person name="Pradier J.M."/>
            <person name="Quevillon E."/>
            <person name="Sharon A."/>
            <person name="Simon A."/>
            <person name="ten Have A."/>
            <person name="Tudzynski B."/>
            <person name="Tudzynski P."/>
            <person name="Wincker P."/>
            <person name="Andrew M."/>
            <person name="Anthouard V."/>
            <person name="Beever R.E."/>
            <person name="Beffa R."/>
            <person name="Benoit I."/>
            <person name="Bouzid O."/>
            <person name="Brault B."/>
            <person name="Chen Z."/>
            <person name="Choquer M."/>
            <person name="Collemare J."/>
            <person name="Cotton P."/>
            <person name="Danchin E.G."/>
            <person name="Da Silva C."/>
            <person name="Gautier A."/>
            <person name="Giraud C."/>
            <person name="Giraud T."/>
            <person name="Gonzalez C."/>
            <person name="Grossetete S."/>
            <person name="Guldener U."/>
            <person name="Henrissat B."/>
            <person name="Howlett B.J."/>
            <person name="Kodira C."/>
            <person name="Kretschmer M."/>
            <person name="Lappartient A."/>
            <person name="Leroch M."/>
            <person name="Levis C."/>
            <person name="Mauceli E."/>
            <person name="Neuveglise C."/>
            <person name="Oeser B."/>
            <person name="Pearson M."/>
            <person name="Poulain J."/>
            <person name="Poussereau N."/>
            <person name="Quesneville H."/>
            <person name="Rascle C."/>
            <person name="Schumacher J."/>
            <person name="Segurens B."/>
            <person name="Sexton A."/>
            <person name="Silva E."/>
            <person name="Sirven C."/>
            <person name="Soanes D.M."/>
            <person name="Talbot N.J."/>
            <person name="Templeton M."/>
            <person name="Yandava C."/>
            <person name="Yarden O."/>
            <person name="Zeng Q."/>
            <person name="Rollins J.A."/>
            <person name="Lebrun M.H."/>
            <person name="Dickman M."/>
        </authorList>
    </citation>
    <scope>NUCLEOTIDE SEQUENCE [LARGE SCALE GENOMIC DNA]</scope>
    <source>
        <strain evidence="2">T4</strain>
    </source>
</reference>
<evidence type="ECO:0000313" key="1">
    <source>
        <dbReference type="EMBL" id="CCD48542.1"/>
    </source>
</evidence>
<dbReference type="EMBL" id="FQ790293">
    <property type="protein sequence ID" value="CCD48542.1"/>
    <property type="molecule type" value="Genomic_DNA"/>
</dbReference>
<dbReference type="InParanoid" id="G2Y7E0"/>
<dbReference type="AlphaFoldDB" id="G2Y7E0"/>
<evidence type="ECO:0000313" key="2">
    <source>
        <dbReference type="Proteomes" id="UP000008177"/>
    </source>
</evidence>
<dbReference type="Proteomes" id="UP000008177">
    <property type="component" value="Unplaced contigs"/>
</dbReference>
<gene>
    <name evidence="1" type="ORF">BofuT4_uP109260.1</name>
</gene>
<organism evidence="1 2">
    <name type="scientific">Botryotinia fuckeliana (strain T4)</name>
    <name type="common">Noble rot fungus</name>
    <name type="synonym">Botrytis cinerea</name>
    <dbReference type="NCBI Taxonomy" id="999810"/>
    <lineage>
        <taxon>Eukaryota</taxon>
        <taxon>Fungi</taxon>
        <taxon>Dikarya</taxon>
        <taxon>Ascomycota</taxon>
        <taxon>Pezizomycotina</taxon>
        <taxon>Leotiomycetes</taxon>
        <taxon>Helotiales</taxon>
        <taxon>Sclerotiniaceae</taxon>
        <taxon>Botrytis</taxon>
    </lineage>
</organism>
<accession>G2Y7E0</accession>
<dbReference type="HOGENOM" id="CLU_2812041_0_0_1"/>
<protein>
    <submittedName>
        <fullName evidence="1">Uncharacterized protein</fullName>
    </submittedName>
</protein>
<sequence>MAHAGFYETKLAEIEVFILVGFNGTAYGEICGCKENGELHVEWFEILNWSICGVELFDSISLGFRNS</sequence>
<name>G2Y7E0_BOTF4</name>